<dbReference type="InterPro" id="IPR015943">
    <property type="entry name" value="WD40/YVTN_repeat-like_dom_sf"/>
</dbReference>
<dbReference type="InterPro" id="IPR001680">
    <property type="entry name" value="WD40_rpt"/>
</dbReference>
<protein>
    <submittedName>
        <fullName evidence="7">WD40-repeat-containing domain protein</fullName>
    </submittedName>
</protein>
<evidence type="ECO:0000256" key="4">
    <source>
        <dbReference type="ARBA" id="ARBA00022737"/>
    </source>
</evidence>
<dbReference type="Pfam" id="PF00400">
    <property type="entry name" value="WD40"/>
    <property type="match status" value="1"/>
</dbReference>
<dbReference type="Gene3D" id="2.130.10.10">
    <property type="entry name" value="YVTN repeat-like/Quinoprotein amine dehydrogenase"/>
    <property type="match status" value="2"/>
</dbReference>
<keyword evidence="2" id="KW-0963">Cytoplasm</keyword>
<comment type="subcellular location">
    <subcellularLocation>
        <location evidence="1">Cytoplasm</location>
    </subcellularLocation>
</comment>
<feature type="compositionally biased region" description="Basic and acidic residues" evidence="6">
    <location>
        <begin position="54"/>
        <end position="69"/>
    </location>
</feature>
<organism evidence="7 8">
    <name type="scientific">Aspergillus lucknowensis</name>
    <dbReference type="NCBI Taxonomy" id="176173"/>
    <lineage>
        <taxon>Eukaryota</taxon>
        <taxon>Fungi</taxon>
        <taxon>Dikarya</taxon>
        <taxon>Ascomycota</taxon>
        <taxon>Pezizomycotina</taxon>
        <taxon>Eurotiomycetes</taxon>
        <taxon>Eurotiomycetidae</taxon>
        <taxon>Eurotiales</taxon>
        <taxon>Aspergillaceae</taxon>
        <taxon>Aspergillus</taxon>
        <taxon>Aspergillus subgen. Nidulantes</taxon>
    </lineage>
</organism>
<feature type="region of interest" description="Disordered" evidence="6">
    <location>
        <begin position="28"/>
        <end position="119"/>
    </location>
</feature>
<feature type="region of interest" description="Disordered" evidence="6">
    <location>
        <begin position="151"/>
        <end position="189"/>
    </location>
</feature>
<comment type="caution">
    <text evidence="7">The sequence shown here is derived from an EMBL/GenBank/DDBJ whole genome shotgun (WGS) entry which is preliminary data.</text>
</comment>
<evidence type="ECO:0000256" key="6">
    <source>
        <dbReference type="SAM" id="MobiDB-lite"/>
    </source>
</evidence>
<dbReference type="InterPro" id="IPR036322">
    <property type="entry name" value="WD40_repeat_dom_sf"/>
</dbReference>
<name>A0ABR4LZJ5_9EURO</name>
<dbReference type="PANTHER" id="PTHR12442:SF22">
    <property type="entry name" value="CYTOPLASMIC DYNEIN 1 INTERMEDIATE CHAIN-RELATED"/>
    <property type="match status" value="1"/>
</dbReference>
<gene>
    <name evidence="7" type="ORF">BJX67DRAFT_302067</name>
</gene>
<dbReference type="Proteomes" id="UP001610432">
    <property type="component" value="Unassembled WGS sequence"/>
</dbReference>
<sequence length="690" mass="76089">MSSVNNQRKAEILAKKAKLAELKRQRELRQKEFSQTRASTGDPAEVVSPVPSRSDSRAELDDLISRLVDRPGSATVSHGADGLSRKGSRPNSVLSASQLSGDNTEALSPPTRPLSQSIAVQTVGTEPFVALHEPAPPPEIKLEVVTYNKGVQTDDLRQRDQETSSLDSDGEETSDYKPTSKKQRERDEEIRKKLRKEIEEELLATQQNAQNENNTNADLRYPMRTLTDDELKAVTSSDDFLDFVERSAKVIERALDEEYDVLADYELGGIDAELEEDDEHGKKKRGIKEVCQFWDERWSKKRMISDICFSPKQFPELVLAAYTKNPSAPHEPDGLVQIWNQHLHSRPEYVFHSTSDILTAKFSPFHPNIIVGGSYSGQVLLWDTRSSRAGGGAPVQKTPLTGAGHTHPVYSISIIGTQNAHNILTASTDGVVCGWTVDMLSQPQEYLELSTPPPSKTEDLAPTTMSFPQSDPTFFIVGTEEGGIYPCHRYDRAGAKAGTDHRLAYRGHAAPIMSTAFHPARGPVDLGDLMLSSSLDWSVKLWRIKPPAATAPAATSGIADTQVVTPILDINREDVVYDARWSPHRPGVFSLVDGAGNLEVWDLYTDTEVPVVRTTPSKGRAGVLSRSLNKVAWEDREGRHLATGGLDGVVTVFEVGRGLSGTPDDVPSEEWTGMKRLVSKLEQKDKDRVN</sequence>
<feature type="repeat" description="WD" evidence="5">
    <location>
        <begin position="505"/>
        <end position="545"/>
    </location>
</feature>
<dbReference type="RefSeq" id="XP_070888952.1">
    <property type="nucleotide sequence ID" value="XM_071026989.1"/>
</dbReference>
<evidence type="ECO:0000313" key="7">
    <source>
        <dbReference type="EMBL" id="KAL2869973.1"/>
    </source>
</evidence>
<proteinExistence type="predicted"/>
<keyword evidence="3 5" id="KW-0853">WD repeat</keyword>
<dbReference type="EMBL" id="JBFXLQ010000007">
    <property type="protein sequence ID" value="KAL2869973.1"/>
    <property type="molecule type" value="Genomic_DNA"/>
</dbReference>
<accession>A0ABR4LZJ5</accession>
<dbReference type="InterPro" id="IPR050687">
    <property type="entry name" value="Dynein_IC"/>
</dbReference>
<evidence type="ECO:0000313" key="8">
    <source>
        <dbReference type="Proteomes" id="UP001610432"/>
    </source>
</evidence>
<dbReference type="SMART" id="SM00320">
    <property type="entry name" value="WD40"/>
    <property type="match status" value="5"/>
</dbReference>
<evidence type="ECO:0000256" key="1">
    <source>
        <dbReference type="ARBA" id="ARBA00004496"/>
    </source>
</evidence>
<reference evidence="7 8" key="1">
    <citation type="submission" date="2024-07" db="EMBL/GenBank/DDBJ databases">
        <title>Section-level genome sequencing and comparative genomics of Aspergillus sections Usti and Cavernicolus.</title>
        <authorList>
            <consortium name="Lawrence Berkeley National Laboratory"/>
            <person name="Nybo J.L."/>
            <person name="Vesth T.C."/>
            <person name="Theobald S."/>
            <person name="Frisvad J.C."/>
            <person name="Larsen T.O."/>
            <person name="Kjaerboelling I."/>
            <person name="Rothschild-Mancinelli K."/>
            <person name="Lyhne E.K."/>
            <person name="Kogle M.E."/>
            <person name="Barry K."/>
            <person name="Clum A."/>
            <person name="Na H."/>
            <person name="Ledsgaard L."/>
            <person name="Lin J."/>
            <person name="Lipzen A."/>
            <person name="Kuo A."/>
            <person name="Riley R."/>
            <person name="Mondo S."/>
            <person name="Labutti K."/>
            <person name="Haridas S."/>
            <person name="Pangalinan J."/>
            <person name="Salamov A.A."/>
            <person name="Simmons B.A."/>
            <person name="Magnuson J.K."/>
            <person name="Chen J."/>
            <person name="Drula E."/>
            <person name="Henrissat B."/>
            <person name="Wiebenga A."/>
            <person name="Lubbers R.J."/>
            <person name="Gomes A.C."/>
            <person name="Macurrencykelacurrency M.R."/>
            <person name="Stajich J."/>
            <person name="Grigoriev I.V."/>
            <person name="Mortensen U.H."/>
            <person name="De Vries R.P."/>
            <person name="Baker S.E."/>
            <person name="Andersen M.R."/>
        </authorList>
    </citation>
    <scope>NUCLEOTIDE SEQUENCE [LARGE SCALE GENOMIC DNA]</scope>
    <source>
        <strain evidence="7 8">CBS 449.75</strain>
    </source>
</reference>
<evidence type="ECO:0000256" key="5">
    <source>
        <dbReference type="PROSITE-ProRule" id="PRU00221"/>
    </source>
</evidence>
<feature type="compositionally biased region" description="Polar residues" evidence="6">
    <location>
        <begin position="89"/>
        <end position="106"/>
    </location>
</feature>
<dbReference type="PANTHER" id="PTHR12442">
    <property type="entry name" value="DYNEIN INTERMEDIATE CHAIN"/>
    <property type="match status" value="1"/>
</dbReference>
<keyword evidence="8" id="KW-1185">Reference proteome</keyword>
<feature type="compositionally biased region" description="Basic and acidic residues" evidence="6">
    <location>
        <begin position="152"/>
        <end position="162"/>
    </location>
</feature>
<keyword evidence="4" id="KW-0677">Repeat</keyword>
<dbReference type="GeneID" id="98142061"/>
<evidence type="ECO:0000256" key="2">
    <source>
        <dbReference type="ARBA" id="ARBA00022490"/>
    </source>
</evidence>
<dbReference type="SUPFAM" id="SSF50978">
    <property type="entry name" value="WD40 repeat-like"/>
    <property type="match status" value="1"/>
</dbReference>
<evidence type="ECO:0000256" key="3">
    <source>
        <dbReference type="ARBA" id="ARBA00022574"/>
    </source>
</evidence>
<dbReference type="PROSITE" id="PS50082">
    <property type="entry name" value="WD_REPEATS_2"/>
    <property type="match status" value="1"/>
</dbReference>